<gene>
    <name evidence="1" type="ORF">FNK824_LOCUS37921</name>
</gene>
<dbReference type="EMBL" id="CAJOBE010020321">
    <property type="protein sequence ID" value="CAF4235696.1"/>
    <property type="molecule type" value="Genomic_DNA"/>
</dbReference>
<evidence type="ECO:0000313" key="1">
    <source>
        <dbReference type="EMBL" id="CAF4235696.1"/>
    </source>
</evidence>
<accession>A0A820DQZ6</accession>
<dbReference type="AlphaFoldDB" id="A0A820DQZ6"/>
<name>A0A820DQZ6_9BILA</name>
<proteinExistence type="predicted"/>
<feature type="non-terminal residue" evidence="1">
    <location>
        <position position="1"/>
    </location>
</feature>
<organism evidence="1 2">
    <name type="scientific">Rotaria sordida</name>
    <dbReference type="NCBI Taxonomy" id="392033"/>
    <lineage>
        <taxon>Eukaryota</taxon>
        <taxon>Metazoa</taxon>
        <taxon>Spiralia</taxon>
        <taxon>Gnathifera</taxon>
        <taxon>Rotifera</taxon>
        <taxon>Eurotatoria</taxon>
        <taxon>Bdelloidea</taxon>
        <taxon>Philodinida</taxon>
        <taxon>Philodinidae</taxon>
        <taxon>Rotaria</taxon>
    </lineage>
</organism>
<evidence type="ECO:0000313" key="2">
    <source>
        <dbReference type="Proteomes" id="UP000663874"/>
    </source>
</evidence>
<comment type="caution">
    <text evidence="1">The sequence shown here is derived from an EMBL/GenBank/DDBJ whole genome shotgun (WGS) entry which is preliminary data.</text>
</comment>
<protein>
    <submittedName>
        <fullName evidence="1">Uncharacterized protein</fullName>
    </submittedName>
</protein>
<sequence length="74" mass="8196">YWVSTKADNRLLHMKSISSYPDLPGTLCGIQWAQTTDGPTCDGYNPGLSHCPSGYAVQSWMLEPAKHFHLCAKL</sequence>
<reference evidence="1" key="1">
    <citation type="submission" date="2021-02" db="EMBL/GenBank/DDBJ databases">
        <authorList>
            <person name="Nowell W R."/>
        </authorList>
    </citation>
    <scope>NUCLEOTIDE SEQUENCE</scope>
</reference>
<dbReference type="Proteomes" id="UP000663874">
    <property type="component" value="Unassembled WGS sequence"/>
</dbReference>